<name>A0A0U5JCY9_9BACT</name>
<proteinExistence type="predicted"/>
<dbReference type="Proteomes" id="UP000069902">
    <property type="component" value="Chromosome cPNK"/>
</dbReference>
<dbReference type="STRING" id="389348.PNK_1767"/>
<dbReference type="InterPro" id="IPR023214">
    <property type="entry name" value="HAD_sf"/>
</dbReference>
<gene>
    <name evidence="1" type="ORF">PNK_1767</name>
</gene>
<dbReference type="RefSeq" id="WP_059061536.1">
    <property type="nucleotide sequence ID" value="NZ_LN879502.1"/>
</dbReference>
<dbReference type="PANTHER" id="PTHR19288">
    <property type="entry name" value="4-NITROPHENYLPHOSPHATASE-RELATED"/>
    <property type="match status" value="1"/>
</dbReference>
<dbReference type="KEGG" id="pnl:PNK_1767"/>
<dbReference type="AlphaFoldDB" id="A0A0U5JCY9"/>
<protein>
    <submittedName>
        <fullName evidence="1">Uncharacterized protein</fullName>
    </submittedName>
</protein>
<evidence type="ECO:0000313" key="2">
    <source>
        <dbReference type="Proteomes" id="UP000069902"/>
    </source>
</evidence>
<dbReference type="InParanoid" id="A0A0U5JCY9"/>
<dbReference type="EMBL" id="LN879502">
    <property type="protein sequence ID" value="CUI17374.1"/>
    <property type="molecule type" value="Genomic_DNA"/>
</dbReference>
<evidence type="ECO:0000313" key="1">
    <source>
        <dbReference type="EMBL" id="CUI17374.1"/>
    </source>
</evidence>
<keyword evidence="2" id="KW-1185">Reference proteome</keyword>
<dbReference type="Gene3D" id="3.40.50.1000">
    <property type="entry name" value="HAD superfamily/HAD-like"/>
    <property type="match status" value="2"/>
</dbReference>
<dbReference type="NCBIfam" id="TIGR01459">
    <property type="entry name" value="HAD-SF-IIA-hyp4"/>
    <property type="match status" value="1"/>
</dbReference>
<sequence length="305" mass="33900">MASNFSIFPNLASIASPFKGILLDAYGVFWAGGTTGVYPGAKEAMEQLISEGKIVGILSNSTQRVEKEKAKFRFHGLFEGEHYHFLITSGEVATQMFREEQLPFKTPHKKYWLHDRPHPNYSSPHLLFSETAYSEAKKIEEADFIYVTIPHLNGEDQIDPLVFQDTILHLKRSGLPMVCANPDRFAHEGAPPRPVVRQGSIAALYEEAGGEVCYIGKPSPPVYRRALARFHELGIGAATDILMVGDTPETDSRGAHGVGMPCALVTQTGILSERIKQSGIEKAIEQFEPDDYPNFFIERLANHDL</sequence>
<dbReference type="InterPro" id="IPR036412">
    <property type="entry name" value="HAD-like_sf"/>
</dbReference>
<dbReference type="InterPro" id="IPR006357">
    <property type="entry name" value="HAD-SF_hydro_IIA"/>
</dbReference>
<dbReference type="GO" id="GO:0016791">
    <property type="term" value="F:phosphatase activity"/>
    <property type="evidence" value="ECO:0007669"/>
    <property type="project" value="TreeGrafter"/>
</dbReference>
<dbReference type="PATRIC" id="fig|389348.3.peg.1984"/>
<organism evidence="1 2">
    <name type="scientific">Candidatus Protochlamydia naegleriophila</name>
    <dbReference type="NCBI Taxonomy" id="389348"/>
    <lineage>
        <taxon>Bacteria</taxon>
        <taxon>Pseudomonadati</taxon>
        <taxon>Chlamydiota</taxon>
        <taxon>Chlamydiia</taxon>
        <taxon>Parachlamydiales</taxon>
        <taxon>Parachlamydiaceae</taxon>
        <taxon>Candidatus Protochlamydia</taxon>
    </lineage>
</organism>
<dbReference type="Pfam" id="PF13344">
    <property type="entry name" value="Hydrolase_6"/>
    <property type="match status" value="1"/>
</dbReference>
<accession>A0A0U5JCY9</accession>
<dbReference type="SUPFAM" id="SSF56784">
    <property type="entry name" value="HAD-like"/>
    <property type="match status" value="1"/>
</dbReference>
<dbReference type="InterPro" id="IPR006356">
    <property type="entry name" value="HAD-SF_hydro_IIA_hyp3"/>
</dbReference>
<dbReference type="Pfam" id="PF13242">
    <property type="entry name" value="Hydrolase_like"/>
    <property type="match status" value="1"/>
</dbReference>
<dbReference type="GO" id="GO:0005737">
    <property type="term" value="C:cytoplasm"/>
    <property type="evidence" value="ECO:0007669"/>
    <property type="project" value="TreeGrafter"/>
</dbReference>
<reference evidence="2" key="1">
    <citation type="submission" date="2015-09" db="EMBL/GenBank/DDBJ databases">
        <authorList>
            <person name="Bertelli C."/>
        </authorList>
    </citation>
    <scope>NUCLEOTIDE SEQUENCE [LARGE SCALE GENOMIC DNA]</scope>
    <source>
        <strain evidence="2">KNic</strain>
    </source>
</reference>
<dbReference type="PANTHER" id="PTHR19288:SF90">
    <property type="entry name" value="OS08G0542600 PROTEIN"/>
    <property type="match status" value="1"/>
</dbReference>